<dbReference type="InterPro" id="IPR013968">
    <property type="entry name" value="PKS_KR"/>
</dbReference>
<dbReference type="GO" id="GO:0009403">
    <property type="term" value="P:toxin biosynthetic process"/>
    <property type="evidence" value="ECO:0007669"/>
    <property type="project" value="UniProtKB-ARBA"/>
</dbReference>
<dbReference type="InterPro" id="IPR001242">
    <property type="entry name" value="Condensation_dom"/>
</dbReference>
<dbReference type="InterPro" id="IPR020841">
    <property type="entry name" value="PKS_Beta-ketoAc_synthase_dom"/>
</dbReference>
<evidence type="ECO:0000256" key="3">
    <source>
        <dbReference type="ARBA" id="ARBA00022603"/>
    </source>
</evidence>
<dbReference type="SUPFAM" id="SSF51735">
    <property type="entry name" value="NAD(P)-binding Rossmann-fold domains"/>
    <property type="match status" value="2"/>
</dbReference>
<dbReference type="SMART" id="SM00826">
    <property type="entry name" value="PKS_DH"/>
    <property type="match status" value="1"/>
</dbReference>
<dbReference type="OrthoDB" id="329835at2759"/>
<dbReference type="Gene3D" id="3.40.47.10">
    <property type="match status" value="1"/>
</dbReference>
<dbReference type="CDD" id="cd02440">
    <property type="entry name" value="AdoMet_MTases"/>
    <property type="match status" value="1"/>
</dbReference>
<dbReference type="Pfam" id="PF08242">
    <property type="entry name" value="Methyltransf_12"/>
    <property type="match status" value="1"/>
</dbReference>
<dbReference type="Pfam" id="PF00109">
    <property type="entry name" value="ketoacyl-synt"/>
    <property type="match status" value="1"/>
</dbReference>
<keyword evidence="6" id="KW-0560">Oxidoreductase</keyword>
<dbReference type="PANTHER" id="PTHR43775:SF20">
    <property type="entry name" value="HYBRID PKS-NRPS SYNTHETASE APDA"/>
    <property type="match status" value="1"/>
</dbReference>
<dbReference type="SMART" id="SM00823">
    <property type="entry name" value="PKS_PP"/>
    <property type="match status" value="1"/>
</dbReference>
<comment type="caution">
    <text evidence="13">The sequence shown here is derived from an EMBL/GenBank/DDBJ whole genome shotgun (WGS) entry which is preliminary data.</text>
</comment>
<dbReference type="Pfam" id="PF14765">
    <property type="entry name" value="PS-DH"/>
    <property type="match status" value="1"/>
</dbReference>
<evidence type="ECO:0000259" key="10">
    <source>
        <dbReference type="PROSITE" id="PS50075"/>
    </source>
</evidence>
<evidence type="ECO:0000259" key="11">
    <source>
        <dbReference type="PROSITE" id="PS52004"/>
    </source>
</evidence>
<organism evidence="13 14">
    <name type="scientific">Claviceps pusilla</name>
    <dbReference type="NCBI Taxonomy" id="123648"/>
    <lineage>
        <taxon>Eukaryota</taxon>
        <taxon>Fungi</taxon>
        <taxon>Dikarya</taxon>
        <taxon>Ascomycota</taxon>
        <taxon>Pezizomycotina</taxon>
        <taxon>Sordariomycetes</taxon>
        <taxon>Hypocreomycetidae</taxon>
        <taxon>Hypocreales</taxon>
        <taxon>Clavicipitaceae</taxon>
        <taxon>Claviceps</taxon>
    </lineage>
</organism>
<dbReference type="Pfam" id="PF00550">
    <property type="entry name" value="PP-binding"/>
    <property type="match status" value="1"/>
</dbReference>
<dbReference type="PROSITE" id="PS50075">
    <property type="entry name" value="CARRIER"/>
    <property type="match status" value="1"/>
</dbReference>
<dbReference type="InterPro" id="IPR016035">
    <property type="entry name" value="Acyl_Trfase/lysoPLipase"/>
</dbReference>
<dbReference type="Pfam" id="PF00668">
    <property type="entry name" value="Condensation"/>
    <property type="match status" value="1"/>
</dbReference>
<dbReference type="GO" id="GO:0006633">
    <property type="term" value="P:fatty acid biosynthetic process"/>
    <property type="evidence" value="ECO:0007669"/>
    <property type="project" value="InterPro"/>
</dbReference>
<reference evidence="13" key="1">
    <citation type="journal article" date="2020" name="bioRxiv">
        <title>Whole genome comparisons of ergot fungi reveals the divergence and evolution of species within the genus Claviceps are the result of varying mechanisms driving genome evolution and host range expansion.</title>
        <authorList>
            <person name="Wyka S.A."/>
            <person name="Mondo S.J."/>
            <person name="Liu M."/>
            <person name="Dettman J."/>
            <person name="Nalam V."/>
            <person name="Broders K.D."/>
        </authorList>
    </citation>
    <scope>NUCLEOTIDE SEQUENCE</scope>
    <source>
        <strain evidence="13">CCC 602</strain>
    </source>
</reference>
<dbReference type="SMART" id="SM00825">
    <property type="entry name" value="PKS_KS"/>
    <property type="match status" value="1"/>
</dbReference>
<dbReference type="PROSITE" id="PS52019">
    <property type="entry name" value="PKS_MFAS_DH"/>
    <property type="match status" value="1"/>
</dbReference>
<dbReference type="Gene3D" id="3.40.366.10">
    <property type="entry name" value="Malonyl-Coenzyme A Acyl Carrier Protein, domain 2"/>
    <property type="match status" value="1"/>
</dbReference>
<dbReference type="InterPro" id="IPR009081">
    <property type="entry name" value="PP-bd_ACP"/>
</dbReference>
<dbReference type="InterPro" id="IPR032821">
    <property type="entry name" value="PKS_assoc"/>
</dbReference>
<evidence type="ECO:0000256" key="8">
    <source>
        <dbReference type="PROSITE-ProRule" id="PRU01363"/>
    </source>
</evidence>
<evidence type="ECO:0000256" key="9">
    <source>
        <dbReference type="SAM" id="MobiDB-lite"/>
    </source>
</evidence>
<dbReference type="InterPro" id="IPR029063">
    <property type="entry name" value="SAM-dependent_MTases_sf"/>
</dbReference>
<gene>
    <name evidence="13" type="ORF">E4U43_007595</name>
</gene>
<dbReference type="InterPro" id="IPR018201">
    <property type="entry name" value="Ketoacyl_synth_AS"/>
</dbReference>
<dbReference type="CDD" id="cd00833">
    <property type="entry name" value="PKS"/>
    <property type="match status" value="1"/>
</dbReference>
<dbReference type="CDD" id="cd19532">
    <property type="entry name" value="C_PKS-NRPS"/>
    <property type="match status" value="1"/>
</dbReference>
<dbReference type="EMBL" id="SRPW01000685">
    <property type="protein sequence ID" value="KAG6012888.1"/>
    <property type="molecule type" value="Genomic_DNA"/>
</dbReference>
<evidence type="ECO:0000256" key="6">
    <source>
        <dbReference type="ARBA" id="ARBA00023002"/>
    </source>
</evidence>
<dbReference type="InterPro" id="IPR020806">
    <property type="entry name" value="PKS_PP-bd"/>
</dbReference>
<dbReference type="SUPFAM" id="SSF52151">
    <property type="entry name" value="FabD/lysophospholipase-like"/>
    <property type="match status" value="1"/>
</dbReference>
<dbReference type="Pfam" id="PF02801">
    <property type="entry name" value="Ketoacyl-synt_C"/>
    <property type="match status" value="1"/>
</dbReference>
<sequence>MTAAAATRQNEPIAVIGSGCRFPGGINTPSRLWDELQAPRDLQREIPKDRFNIDAFYHPEGSHQGRTNARYAYTLSGDIHAFDASFFNIQPHEAEAIDPQQRLLLETVYEGIASAGLRMDSLAGSSTAVYVGMMTHDFETNKTHDVDNVPIHTATGMSLCIASNRVSYFFDWHGPSMTLDTACSSSLVAVHLAAQQLRSGSSKIAVAAGANLILDPQSKLNMLSPTGRSRMWDAAADGYARGEGVACVVLKTLSQAIQDGDTIECVIRETGVNQDGRTPGITMPNNAAQTALIRDTYARAGLDPEQASDKCQFFEAHGTGTPAGDPKEAEAISAAFFPSGQNVSDGAEPLYVGSIKTVIGHTEGTAGIAGLMKASLAVQHGIIPPNLLLENLNPAVAPFYRNLNIAKEARPWPALAPGQPRRASVNSFGFGGTNAHAIIENYLPATTGQLSATSISDLDSSTPQSPSTEPCICAAPLVFSAKSEKSLAAVLEKFAKFLRSKPQASLQHISSTLLSKLSVLNVRRAVTGAQTLEAACRALESEAASIRAKTCPLVTISEMKNQPAILGIFTGQGAQWPTMGKMLLSKLPLARDIVSELDHSLQALPAEYRPHWTIQEELMRGHDDSNVMKSEFSQPLCTAVQILLVQLLAAAGVTFDAVLGHSSGEIGCAYAAGFVTASEAIRIAYLRGMVTKHAASPSGSAGAMLAAGTSYEDAMELCALAAFKGRVCVAASNSSDSVTLSGDVDAIEVMKEVLEDESKFVRLLKVDRAYHSHHMLPCSSPYLEALNACGLSFNPSDEDGDGGTTSRPVWYSSVYSGKRMTRADVCQEYWNTNLVSPVFFSQALETALAERGSNLDAAIEIGPHPALKGPSLSAMNACLGAELPYTGCMKRSGDDVDAFAGALGYLWERFGSNSLNIAGLNAGNMFPSQSGKIDDSLVKQLPTYPWDHSRVYWSESRRTRAYLHGNTPHLLLGKISADSTASTLQWNNFIRSKDIDWLQGHGLQGQTVFPGAGYVIMAMEAALSVASDRPIQLLEVLGLDIAKAITFDDETDLVEFCFKATVVNPDAAGSDPLVLSFTIYSCLAKESNLSRSASGQLVVTFASFDSASRPLPSPQEEPPHMTKVNLDTFYKELGAIGYEYTREFRGIKAMRRVDGKVAGHLAFPKCVDGERSLVLHPATLDLSFQTVIAAYSSPGDKRLRSLHVPTRIERVALVPSLCASLYHEGVAEVCFNSFVRPPAGDAIGGDIEVFCPEDASAVHHLSSKPATTIFQVEGITFKPFTPPSAADDHHMFSKWVWGEMVPKELLDDCEYHATEEDRVVIPLMERIVYFYMRSFVQQLTDDDKKHAAPHHQMQMAWFEHILTEIRKGELHPWYEISWEADTHADVVHMCKSNITHPHVAIIHRIGENLADIIVHGIRNPFELINDDGLLAEFYANPRCFGPCLIYFQDLVGQIAHRYQHMNILEIGAGTGGATKYALAIPQFAYNSYTFTDVSSGFLAKAQDQFADFEEKMEFQMLDIRRNPEEQGFKPHSFDMIIASNVIHATPNLEATMAHVRSLLKPGGHVVVLELTHRKHSRLGFIFGLFPDWWAGLDDGRALEPFVSFDKWNDILKRTGFSGIDSRTLDRDATLFPNSCFSSHAVTSTIRKLDNPLSAPVESSYAPVVILGGASPRTGAVVEMVQKTLPHRQFTLVKHLKDIHDTHLVRDSTFLVLSEPDDALFSSLDEDNFEAIKTIFYYAAHALWVTENAWVKHPYQAMMIGLLRSLRLEHADVATQIIDVDRFDDLKTSVLVEQLLRLEFGANREEERLVWTQEPEIYVVNDRLLVPRLKHDPLRNDRLSSCRRPIFSDFDLERQTVSLCHAKDSSFFQSMPEKSIASSFVKVWVQFSLAKSIRIGNLGFCHLVQGVCVDTEKSVVAISQTNASTVEVPPGHVVSLDLEADHGHRCLLLPIAARLIANRIISESVPGTSVVIFEPPPFCVEAIAEKAKASNLTVKFTSLGVQPEAAVLHDVQWIQLHPRETERSLATKLGLATVSSLYDFSADQSPAGLGQRLSTYLPPTCSVYRVEDLVQSSATAVLSVHESERQMRDVSVAVAEGARTTLTSSPSSSSSSSSSSIPAADLAGLRQPWEISTVVDWKSSPTLAARIQPIDSGNLFVSSKTYLLVGLAGDLGRSLARWMIRHGARHIVLSSRNPQIDPRWLSETEDMGGNVLVLPMNVTDVASVDAALETITASGMPIIGGVAFGPLVLQDILFKNMDLEMMEMVLAPKVTGAQILNAKLADAPLDFFIMFSSIVMVLGNPGQSAYSAANAYMHALVQERRTQGLAGSTIDIGAVYGVGYVTRAGREEEFDAVRFLFDTVSEDELHALFAEAVVAGLPSRSTETDEDVEVITGMPFIDPTYRDRIPFFDDPRLGFYKLQDHKATTGDSATSKGSVKERLLQATTLDQVSSVVRDGLSERLRSTLQIAAEDSVDVETPLIDQGVDSLGAVTIGTWFSKQLNLDIPLLKVLGGASITDLAIEAAERLPQAAIPLVLLEKTGLDGSGSTSTEGGTSVDDNTNSDSRSQTEQLTAPDSPLTEMEDELVPLPQELKMLRSEKLSLNQRHSWTLQQQTDDPTLFNSTIGMFMNGHIDLNRLSKAVATVLSRHEIFRTCFYDGCDGPVQAVMSIASASNSFQAVQVADRMAAEAGMRQVESHRYDLAAGDTLKLVDFHWSSTNHLLVLGYSRLVGDGQTTENIFNEISQLYEGIQLPPPAQQYADFSLRQWKSYESGEMNESISFWETIHKAPVAVLPVMKVPRAEQRDAMPRGSSWEQHMTSIRLNPMVANRVKERSRKHKAQPLHFYLAAFNVLLARLTGSQETTVGVADINRPHLQDMSTMGYFANLLPVRMTYSASNTFGEQLIAAKEYMRAALQHSEPPCSIVTHRVQQRAQAPDEQAAVADTLFQAVFDYRQGQAESGTIGAAKITEVQATRERTRHDVVLEMSDDPTKFPLITLKLNRSLYGPEDVHFVANAYLAVLSIFSRNPALRVDEGRLDQPVKGAVA</sequence>
<feature type="region of interest" description="N-terminal hotdog fold" evidence="8">
    <location>
        <begin position="969"/>
        <end position="1104"/>
    </location>
</feature>
<feature type="domain" description="Ketosynthase family 3 (KS3)" evidence="11">
    <location>
        <begin position="10"/>
        <end position="441"/>
    </location>
</feature>
<evidence type="ECO:0000313" key="14">
    <source>
        <dbReference type="Proteomes" id="UP000748025"/>
    </source>
</evidence>
<dbReference type="InterPro" id="IPR050091">
    <property type="entry name" value="PKS_NRPS_Biosynth_Enz"/>
</dbReference>
<accession>A0A9P7NCD0</accession>
<evidence type="ECO:0000256" key="2">
    <source>
        <dbReference type="ARBA" id="ARBA00022553"/>
    </source>
</evidence>
<keyword evidence="14" id="KW-1185">Reference proteome</keyword>
<dbReference type="InterPro" id="IPR023213">
    <property type="entry name" value="CAT-like_dom_sf"/>
</dbReference>
<feature type="compositionally biased region" description="Low complexity" evidence="9">
    <location>
        <begin position="2542"/>
        <end position="2552"/>
    </location>
</feature>
<dbReference type="SUPFAM" id="SSF53901">
    <property type="entry name" value="Thiolase-like"/>
    <property type="match status" value="1"/>
</dbReference>
<dbReference type="Gene3D" id="3.30.559.10">
    <property type="entry name" value="Chloramphenicol acetyltransferase-like domain"/>
    <property type="match status" value="1"/>
</dbReference>
<dbReference type="SUPFAM" id="SSF52777">
    <property type="entry name" value="CoA-dependent acyltransferases"/>
    <property type="match status" value="2"/>
</dbReference>
<dbReference type="Pfam" id="PF21089">
    <property type="entry name" value="PKS_DH_N"/>
    <property type="match status" value="1"/>
</dbReference>
<dbReference type="PROSITE" id="PS52004">
    <property type="entry name" value="KS3_2"/>
    <property type="match status" value="1"/>
</dbReference>
<dbReference type="Pfam" id="PF16197">
    <property type="entry name" value="KAsynt_C_assoc"/>
    <property type="match status" value="1"/>
</dbReference>
<dbReference type="GO" id="GO:0008168">
    <property type="term" value="F:methyltransferase activity"/>
    <property type="evidence" value="ECO:0007669"/>
    <property type="project" value="UniProtKB-KW"/>
</dbReference>
<evidence type="ECO:0000256" key="7">
    <source>
        <dbReference type="ARBA" id="ARBA00023268"/>
    </source>
</evidence>
<dbReference type="InterPro" id="IPR016036">
    <property type="entry name" value="Malonyl_transacylase_ACP-bd"/>
</dbReference>
<keyword evidence="4" id="KW-0808">Transferase</keyword>
<dbReference type="InterPro" id="IPR049552">
    <property type="entry name" value="PKS_DH_N"/>
</dbReference>
<proteinExistence type="predicted"/>
<keyword evidence="2" id="KW-0597">Phosphoprotein</keyword>
<dbReference type="Gene3D" id="3.30.559.30">
    <property type="entry name" value="Nonribosomal peptide synthetase, condensation domain"/>
    <property type="match status" value="1"/>
</dbReference>
<keyword evidence="5" id="KW-0677">Repeat</keyword>
<dbReference type="InterPro" id="IPR001227">
    <property type="entry name" value="Ac_transferase_dom_sf"/>
</dbReference>
<feature type="compositionally biased region" description="Polar residues" evidence="9">
    <location>
        <begin position="2553"/>
        <end position="2570"/>
    </location>
</feature>
<dbReference type="PROSITE" id="PS00606">
    <property type="entry name" value="KS3_1"/>
    <property type="match status" value="1"/>
</dbReference>
<dbReference type="Proteomes" id="UP000748025">
    <property type="component" value="Unassembled WGS sequence"/>
</dbReference>
<feature type="domain" description="Carrier" evidence="10">
    <location>
        <begin position="2449"/>
        <end position="2524"/>
    </location>
</feature>
<feature type="region of interest" description="Disordered" evidence="9">
    <location>
        <begin position="2540"/>
        <end position="2578"/>
    </location>
</feature>
<evidence type="ECO:0000256" key="1">
    <source>
        <dbReference type="ARBA" id="ARBA00022450"/>
    </source>
</evidence>
<feature type="region of interest" description="C-terminal hotdog fold" evidence="8">
    <location>
        <begin position="1121"/>
        <end position="1286"/>
    </location>
</feature>
<name>A0A9P7NCD0_9HYPO</name>
<dbReference type="InterPro" id="IPR014030">
    <property type="entry name" value="Ketoacyl_synth_N"/>
</dbReference>
<dbReference type="InterPro" id="IPR014031">
    <property type="entry name" value="Ketoacyl_synth_C"/>
</dbReference>
<dbReference type="Gene3D" id="3.10.129.110">
    <property type="entry name" value="Polyketide synthase dehydratase"/>
    <property type="match status" value="1"/>
</dbReference>
<evidence type="ECO:0000313" key="13">
    <source>
        <dbReference type="EMBL" id="KAG6012888.1"/>
    </source>
</evidence>
<dbReference type="Gene3D" id="1.10.1200.10">
    <property type="entry name" value="ACP-like"/>
    <property type="match status" value="1"/>
</dbReference>
<evidence type="ECO:0000256" key="4">
    <source>
        <dbReference type="ARBA" id="ARBA00022679"/>
    </source>
</evidence>
<dbReference type="InterPro" id="IPR042104">
    <property type="entry name" value="PKS_dehydratase_sf"/>
</dbReference>
<dbReference type="SMART" id="SM00822">
    <property type="entry name" value="PKS_KR"/>
    <property type="match status" value="1"/>
</dbReference>
<protein>
    <submittedName>
        <fullName evidence="13">PKS/NRPS-like protein biosynthetic cluster</fullName>
    </submittedName>
</protein>
<dbReference type="InterPro" id="IPR049900">
    <property type="entry name" value="PKS_mFAS_DH"/>
</dbReference>
<dbReference type="InterPro" id="IPR036736">
    <property type="entry name" value="ACP-like_sf"/>
</dbReference>
<keyword evidence="3" id="KW-0489">Methyltransferase</keyword>
<evidence type="ECO:0000256" key="5">
    <source>
        <dbReference type="ARBA" id="ARBA00022737"/>
    </source>
</evidence>
<dbReference type="Pfam" id="PF00698">
    <property type="entry name" value="Acyl_transf_1"/>
    <property type="match status" value="1"/>
</dbReference>
<dbReference type="GO" id="GO:0016491">
    <property type="term" value="F:oxidoreductase activity"/>
    <property type="evidence" value="ECO:0007669"/>
    <property type="project" value="UniProtKB-KW"/>
</dbReference>
<dbReference type="InterPro" id="IPR016039">
    <property type="entry name" value="Thiolase-like"/>
</dbReference>
<keyword evidence="7" id="KW-0511">Multifunctional enzyme</keyword>
<dbReference type="Gene3D" id="3.40.50.720">
    <property type="entry name" value="NAD(P)-binding Rossmann-like Domain"/>
    <property type="match status" value="2"/>
</dbReference>
<dbReference type="InterPro" id="IPR013217">
    <property type="entry name" value="Methyltransf_12"/>
</dbReference>
<dbReference type="Pfam" id="PF08659">
    <property type="entry name" value="KR"/>
    <property type="match status" value="1"/>
</dbReference>
<dbReference type="PANTHER" id="PTHR43775">
    <property type="entry name" value="FATTY ACID SYNTHASE"/>
    <property type="match status" value="1"/>
</dbReference>
<dbReference type="SUPFAM" id="SSF47336">
    <property type="entry name" value="ACP-like"/>
    <property type="match status" value="1"/>
</dbReference>
<keyword evidence="1" id="KW-0596">Phosphopantetheine</keyword>
<dbReference type="FunFam" id="3.40.47.10:FF:000019">
    <property type="entry name" value="Polyketide synthase type I"/>
    <property type="match status" value="1"/>
</dbReference>
<dbReference type="GO" id="GO:0031177">
    <property type="term" value="F:phosphopantetheine binding"/>
    <property type="evidence" value="ECO:0007669"/>
    <property type="project" value="InterPro"/>
</dbReference>
<dbReference type="InterPro" id="IPR057326">
    <property type="entry name" value="KR_dom"/>
</dbReference>
<dbReference type="SUPFAM" id="SSF55048">
    <property type="entry name" value="Probable ACP-binding domain of malonyl-CoA ACP transacylase"/>
    <property type="match status" value="1"/>
</dbReference>
<dbReference type="SMART" id="SM00827">
    <property type="entry name" value="PKS_AT"/>
    <property type="match status" value="1"/>
</dbReference>
<dbReference type="InterPro" id="IPR020807">
    <property type="entry name" value="PKS_DH"/>
</dbReference>
<feature type="active site" description="Proton acceptor; for dehydratase activity" evidence="8">
    <location>
        <position position="1001"/>
    </location>
</feature>
<dbReference type="GO" id="GO:0032259">
    <property type="term" value="P:methylation"/>
    <property type="evidence" value="ECO:0007669"/>
    <property type="project" value="UniProtKB-KW"/>
</dbReference>
<feature type="domain" description="PKS/mFAS DH" evidence="12">
    <location>
        <begin position="969"/>
        <end position="1286"/>
    </location>
</feature>
<dbReference type="Gene3D" id="3.40.50.150">
    <property type="entry name" value="Vaccinia Virus protein VP39"/>
    <property type="match status" value="1"/>
</dbReference>
<dbReference type="InterPro" id="IPR049551">
    <property type="entry name" value="PKS_DH_C"/>
</dbReference>
<dbReference type="InterPro" id="IPR014043">
    <property type="entry name" value="Acyl_transferase_dom"/>
</dbReference>
<dbReference type="GO" id="GO:0004315">
    <property type="term" value="F:3-oxoacyl-[acyl-carrier-protein] synthase activity"/>
    <property type="evidence" value="ECO:0007669"/>
    <property type="project" value="InterPro"/>
</dbReference>
<dbReference type="InterPro" id="IPR036291">
    <property type="entry name" value="NAD(P)-bd_dom_sf"/>
</dbReference>
<dbReference type="GO" id="GO:0004312">
    <property type="term" value="F:fatty acid synthase activity"/>
    <property type="evidence" value="ECO:0007669"/>
    <property type="project" value="TreeGrafter"/>
</dbReference>
<feature type="active site" description="Proton donor; for dehydratase activity" evidence="8">
    <location>
        <position position="1181"/>
    </location>
</feature>
<evidence type="ECO:0000259" key="12">
    <source>
        <dbReference type="PROSITE" id="PS52019"/>
    </source>
</evidence>
<dbReference type="SUPFAM" id="SSF53335">
    <property type="entry name" value="S-adenosyl-L-methionine-dependent methyltransferases"/>
    <property type="match status" value="1"/>
</dbReference>